<dbReference type="NCBIfam" id="TIGR01037">
    <property type="entry name" value="pyrD_sub1_fam"/>
    <property type="match status" value="1"/>
</dbReference>
<sequence length="315" mass="33840">MPDLSITIAGIEMKNPLTVGSGTYGHHGRFSQFFPVETMGALVPKTIRPHQWPGNPPQRVLEVPAGLHSSVGIPSIPWDQFETEDAPRLKALNLPVIQSVIGRTEDEYAEVVRRCTDLDAFAGLELNLSCPNLKQGGLDFGYDPDAAYRLVSRAREQTDLPLIAKLAPDYSSLVPVAQAIEAAGADAVALVNAPRAMCIDADTLKPMIGNGVGALSGPAIKPMAVYMVWTLYRAISLPIFGMGGVATYRDVIEFMAAGASAVAFGTVSYVDPMALPRALRELEAWMAQNGIDDVEQLVGAAHDADFERPQSRRVA</sequence>
<evidence type="ECO:0000256" key="1">
    <source>
        <dbReference type="ARBA" id="ARBA00004496"/>
    </source>
</evidence>
<name>A0A1P8UW25_9RHOB</name>
<evidence type="ECO:0000256" key="3">
    <source>
        <dbReference type="ARBA" id="ARBA00008008"/>
    </source>
</evidence>
<dbReference type="HAMAP" id="MF_00224">
    <property type="entry name" value="DHO_dh_type1"/>
    <property type="match status" value="1"/>
</dbReference>
<dbReference type="Proteomes" id="UP000187059">
    <property type="component" value="Chromosome"/>
</dbReference>
<evidence type="ECO:0000256" key="4">
    <source>
        <dbReference type="ARBA" id="ARBA00022490"/>
    </source>
</evidence>
<evidence type="ECO:0000313" key="11">
    <source>
        <dbReference type="EMBL" id="APZ53592.1"/>
    </source>
</evidence>
<comment type="catalytic activity">
    <reaction evidence="9">
        <text>(S)-dihydroorotate + A = orotate + AH2</text>
        <dbReference type="Rhea" id="RHEA:18073"/>
        <dbReference type="ChEBI" id="CHEBI:13193"/>
        <dbReference type="ChEBI" id="CHEBI:17499"/>
        <dbReference type="ChEBI" id="CHEBI:30839"/>
        <dbReference type="ChEBI" id="CHEBI:30864"/>
    </reaction>
</comment>
<feature type="binding site" evidence="9">
    <location>
        <position position="165"/>
    </location>
    <ligand>
        <name>FMN</name>
        <dbReference type="ChEBI" id="CHEBI:58210"/>
    </ligand>
</feature>
<keyword evidence="12" id="KW-1185">Reference proteome</keyword>
<feature type="binding site" evidence="9">
    <location>
        <position position="127"/>
    </location>
    <ligand>
        <name>FMN</name>
        <dbReference type="ChEBI" id="CHEBI:58210"/>
    </ligand>
</feature>
<dbReference type="RefSeq" id="WP_076702166.1">
    <property type="nucleotide sequence ID" value="NZ_CP015093.1"/>
</dbReference>
<dbReference type="InterPro" id="IPR013785">
    <property type="entry name" value="Aldolase_TIM"/>
</dbReference>
<keyword evidence="7 9" id="KW-0665">Pyrimidine biosynthesis</keyword>
<dbReference type="KEGG" id="paby:Ga0080574_TMP3258"/>
<evidence type="ECO:0000313" key="12">
    <source>
        <dbReference type="Proteomes" id="UP000187059"/>
    </source>
</evidence>
<dbReference type="Gene3D" id="3.20.20.70">
    <property type="entry name" value="Aldolase class I"/>
    <property type="match status" value="1"/>
</dbReference>
<dbReference type="PANTHER" id="PTHR48109">
    <property type="entry name" value="DIHYDROOROTATE DEHYDROGENASE (QUINONE), MITOCHONDRIAL-RELATED"/>
    <property type="match status" value="1"/>
</dbReference>
<dbReference type="CDD" id="cd04740">
    <property type="entry name" value="DHOD_1B_like"/>
    <property type="match status" value="1"/>
</dbReference>
<feature type="binding site" evidence="9">
    <location>
        <begin position="265"/>
        <end position="266"/>
    </location>
    <ligand>
        <name>FMN</name>
        <dbReference type="ChEBI" id="CHEBI:58210"/>
    </ligand>
</feature>
<dbReference type="InterPro" id="IPR024920">
    <property type="entry name" value="Dihydroorotate_DH_1"/>
</dbReference>
<dbReference type="InterPro" id="IPR012135">
    <property type="entry name" value="Dihydroorotate_DH_1_2"/>
</dbReference>
<dbReference type="GO" id="GO:0004152">
    <property type="term" value="F:dihydroorotate dehydrogenase activity"/>
    <property type="evidence" value="ECO:0007669"/>
    <property type="project" value="UniProtKB-UniRule"/>
</dbReference>
<feature type="binding site" evidence="9">
    <location>
        <position position="21"/>
    </location>
    <ligand>
        <name>FMN</name>
        <dbReference type="ChEBI" id="CHEBI:58210"/>
    </ligand>
</feature>
<dbReference type="EC" id="1.3.-.-" evidence="9"/>
<evidence type="ECO:0000256" key="6">
    <source>
        <dbReference type="ARBA" id="ARBA00022643"/>
    </source>
</evidence>
<gene>
    <name evidence="9" type="primary">pyrD</name>
    <name evidence="11" type="ORF">Ga0080574_TMP3258</name>
</gene>
<dbReference type="EMBL" id="CP015093">
    <property type="protein sequence ID" value="APZ53592.1"/>
    <property type="molecule type" value="Genomic_DNA"/>
</dbReference>
<evidence type="ECO:0000256" key="2">
    <source>
        <dbReference type="ARBA" id="ARBA00004725"/>
    </source>
</evidence>
<dbReference type="InterPro" id="IPR050074">
    <property type="entry name" value="DHO_dehydrogenase"/>
</dbReference>
<comment type="subcellular location">
    <subcellularLocation>
        <location evidence="1 9">Cytoplasm</location>
    </subcellularLocation>
</comment>
<dbReference type="InterPro" id="IPR049622">
    <property type="entry name" value="Dihydroorotate_DH_I"/>
</dbReference>
<keyword evidence="4 9" id="KW-0963">Cytoplasm</keyword>
<keyword evidence="5 9" id="KW-0285">Flavoprotein</keyword>
<dbReference type="GO" id="GO:0044205">
    <property type="term" value="P:'de novo' UMP biosynthetic process"/>
    <property type="evidence" value="ECO:0007669"/>
    <property type="project" value="UniProtKB-UniRule"/>
</dbReference>
<evidence type="ECO:0000256" key="8">
    <source>
        <dbReference type="ARBA" id="ARBA00023002"/>
    </source>
</evidence>
<dbReference type="SUPFAM" id="SSF51395">
    <property type="entry name" value="FMN-linked oxidoreductases"/>
    <property type="match status" value="1"/>
</dbReference>
<dbReference type="GO" id="GO:0005737">
    <property type="term" value="C:cytoplasm"/>
    <property type="evidence" value="ECO:0007669"/>
    <property type="project" value="UniProtKB-SubCell"/>
</dbReference>
<keyword evidence="8 9" id="KW-0560">Oxidoreductase</keyword>
<dbReference type="InterPro" id="IPR033888">
    <property type="entry name" value="DHOD_1B"/>
</dbReference>
<dbReference type="GO" id="GO:0006207">
    <property type="term" value="P:'de novo' pyrimidine nucleobase biosynthetic process"/>
    <property type="evidence" value="ECO:0007669"/>
    <property type="project" value="TreeGrafter"/>
</dbReference>
<comment type="similarity">
    <text evidence="3 9">Belongs to the dihydroorotate dehydrogenase family. Type 1 subfamily.</text>
</comment>
<dbReference type="UniPathway" id="UPA00070"/>
<evidence type="ECO:0000259" key="10">
    <source>
        <dbReference type="Pfam" id="PF01180"/>
    </source>
</evidence>
<accession>A0A1P8UW25</accession>
<feature type="binding site" evidence="9">
    <location>
        <position position="45"/>
    </location>
    <ligand>
        <name>substrate</name>
    </ligand>
</feature>
<feature type="binding site" evidence="9">
    <location>
        <position position="217"/>
    </location>
    <ligand>
        <name>FMN</name>
        <dbReference type="ChEBI" id="CHEBI:58210"/>
    </ligand>
</feature>
<evidence type="ECO:0000256" key="9">
    <source>
        <dbReference type="HAMAP-Rule" id="MF_00224"/>
    </source>
</evidence>
<comment type="cofactor">
    <cofactor evidence="9">
        <name>FMN</name>
        <dbReference type="ChEBI" id="CHEBI:58210"/>
    </cofactor>
    <text evidence="9">Binds 1 FMN per subunit.</text>
</comment>
<feature type="binding site" evidence="9">
    <location>
        <begin position="45"/>
        <end position="46"/>
    </location>
    <ligand>
        <name>FMN</name>
        <dbReference type="ChEBI" id="CHEBI:58210"/>
    </ligand>
</feature>
<feature type="binding site" evidence="9">
    <location>
        <position position="191"/>
    </location>
    <ligand>
        <name>FMN</name>
        <dbReference type="ChEBI" id="CHEBI:58210"/>
    </ligand>
</feature>
<keyword evidence="6 9" id="KW-0288">FMN</keyword>
<evidence type="ECO:0000256" key="5">
    <source>
        <dbReference type="ARBA" id="ARBA00022630"/>
    </source>
</evidence>
<feature type="binding site" evidence="9">
    <location>
        <begin position="243"/>
        <end position="244"/>
    </location>
    <ligand>
        <name>FMN</name>
        <dbReference type="ChEBI" id="CHEBI:58210"/>
    </ligand>
</feature>
<comment type="caution">
    <text evidence="9">Lacks conserved residue(s) required for the propagation of feature annotation.</text>
</comment>
<reference evidence="11 12" key="1">
    <citation type="submission" date="2016-04" db="EMBL/GenBank/DDBJ databases">
        <title>Deep-sea bacteria in the southern Pacific.</title>
        <authorList>
            <person name="Tang K."/>
        </authorList>
    </citation>
    <scope>NUCLEOTIDE SEQUENCE [LARGE SCALE GENOMIC DNA]</scope>
    <source>
        <strain evidence="11 12">JLT2014</strain>
    </source>
</reference>
<protein>
    <recommendedName>
        <fullName evidence="9">Dihydroorotate dehydrogenase</fullName>
        <shortName evidence="9">DHOD</shortName>
        <shortName evidence="9">DHODase</shortName>
        <shortName evidence="9">DHOdehase</shortName>
        <ecNumber evidence="9">1.3.-.-</ecNumber>
    </recommendedName>
</protein>
<feature type="active site" description="Nucleophile" evidence="9">
    <location>
        <position position="130"/>
    </location>
</feature>
<proteinExistence type="inferred from homology"/>
<dbReference type="OrthoDB" id="9794954at2"/>
<dbReference type="NCBIfam" id="NF005574">
    <property type="entry name" value="PRK07259.1"/>
    <property type="match status" value="1"/>
</dbReference>
<dbReference type="PANTHER" id="PTHR48109:SF1">
    <property type="entry name" value="DIHYDROOROTATE DEHYDROGENASE (FUMARATE)"/>
    <property type="match status" value="1"/>
</dbReference>
<feature type="domain" description="Dihydroorotate dehydrogenase catalytic" evidence="10">
    <location>
        <begin position="4"/>
        <end position="286"/>
    </location>
</feature>
<dbReference type="STRING" id="1250539.Ga0080574_TMP3258"/>
<comment type="pathway">
    <text evidence="2 9">Pyrimidine metabolism; UMP biosynthesis via de novo pathway.</text>
</comment>
<comment type="function">
    <text evidence="9">Catalyzes the conversion of dihydroorotate to orotate.</text>
</comment>
<dbReference type="Pfam" id="PF01180">
    <property type="entry name" value="DHO_dh"/>
    <property type="match status" value="1"/>
</dbReference>
<organism evidence="11 12">
    <name type="scientific">Salipiger abyssi</name>
    <dbReference type="NCBI Taxonomy" id="1250539"/>
    <lineage>
        <taxon>Bacteria</taxon>
        <taxon>Pseudomonadati</taxon>
        <taxon>Pseudomonadota</taxon>
        <taxon>Alphaproteobacteria</taxon>
        <taxon>Rhodobacterales</taxon>
        <taxon>Roseobacteraceae</taxon>
        <taxon>Salipiger</taxon>
    </lineage>
</organism>
<dbReference type="PIRSF" id="PIRSF000164">
    <property type="entry name" value="DHO_oxidase"/>
    <property type="match status" value="1"/>
</dbReference>
<feature type="binding site" evidence="9">
    <location>
        <position position="127"/>
    </location>
    <ligand>
        <name>substrate</name>
    </ligand>
</feature>
<dbReference type="InterPro" id="IPR005720">
    <property type="entry name" value="Dihydroorotate_DH_cat"/>
</dbReference>
<evidence type="ECO:0000256" key="7">
    <source>
        <dbReference type="ARBA" id="ARBA00022975"/>
    </source>
</evidence>
<dbReference type="AlphaFoldDB" id="A0A1P8UW25"/>